<sequence>MEDPLKTSLSMCKNYHHFKSSVDSYLKSTYHEYAMEHVETMRPYLESIQKNANKYGKPVVIHIKNQYTVYAHPYVLYTKDYIYQYIQKHIKPIAMVYFEACNDLYTTTFKKYVIYFENIYQKNIYPSIRTGIQITHHFYKSKCITFYRQTKPYIIRFLKSTFQFFKREIYPRFIQLLLKLKDFFFTYIVPKFNLLWKIHVKPQLERIHNRIFQYKEIDPTLSEVESNKKTESFLNKNFYSEKNSEISKIKNKIVLKNNILKEGSKDAYYDINDIKTAGKIVHAKALEIKTYLKSIENDSKKKIIKKAKLSFNQIIMFQSEMVSLFEVFIKSNIKDEDHKKIYNEYFDFETLINTIEKQFFNSVLNSTLSSIKRIHNLSIKAEITLNNIVRLAARQLKDFRSVNASNIVIEKLYNDSVDSHVSLNTSHNLYDQEFISDNYEQKSNNKESKESILNTKSQPYVKVQDDLSILQSVYSESSRIDNSLSHTYTIHLEKESVRKMPWRLSRTRKLRQRRRLRKVDLVISTLHNSLSKAGLTCHALERHVREITPEAKMLPKDKYTVFSKKEKKYRKGIHFVKKVRN</sequence>
<name>A0ACB7CD02_9ASCO</name>
<dbReference type="Proteomes" id="UP000768646">
    <property type="component" value="Unassembled WGS sequence"/>
</dbReference>
<accession>A0ACB7CD02</accession>
<keyword evidence="2" id="KW-1185">Reference proteome</keyword>
<proteinExistence type="predicted"/>
<gene>
    <name evidence="1" type="ORF">PORY_001632</name>
</gene>
<evidence type="ECO:0000313" key="2">
    <source>
        <dbReference type="Proteomes" id="UP000768646"/>
    </source>
</evidence>
<dbReference type="EMBL" id="JABTEG010000005">
    <property type="protein sequence ID" value="KAG4304957.1"/>
    <property type="molecule type" value="Genomic_DNA"/>
</dbReference>
<comment type="caution">
    <text evidence="1">The sequence shown here is derived from an EMBL/GenBank/DDBJ whole genome shotgun (WGS) entry which is preliminary data.</text>
</comment>
<organism evidence="1 2">
    <name type="scientific">Pneumocystis oryctolagi</name>
    <dbReference type="NCBI Taxonomy" id="42067"/>
    <lineage>
        <taxon>Eukaryota</taxon>
        <taxon>Fungi</taxon>
        <taxon>Dikarya</taxon>
        <taxon>Ascomycota</taxon>
        <taxon>Taphrinomycotina</taxon>
        <taxon>Pneumocystomycetes</taxon>
        <taxon>Pneumocystaceae</taxon>
        <taxon>Pneumocystis</taxon>
    </lineage>
</organism>
<protein>
    <submittedName>
        <fullName evidence="1">Uncharacterized protein</fullName>
    </submittedName>
</protein>
<reference evidence="1 2" key="1">
    <citation type="journal article" date="2021" name="Commun. Biol.">
        <title>Genomic insights into the host specific adaptation of the Pneumocystis genus.</title>
        <authorList>
            <person name="Cisse O.H."/>
            <person name="Ma L."/>
            <person name="Dekker J.P."/>
            <person name="Khil P.P."/>
            <person name="Youn J.-H."/>
            <person name="Brenchley J.M."/>
            <person name="Blair R."/>
            <person name="Pahar B."/>
            <person name="Chabe M."/>
            <person name="Van Rompay K.K.A."/>
            <person name="Keesler R."/>
            <person name="Sukura A."/>
            <person name="Hirsch V."/>
            <person name="Kutty G."/>
            <person name="Liu Y."/>
            <person name="Peng L."/>
            <person name="Chen J."/>
            <person name="Song J."/>
            <person name="Weissenbacher-Lang C."/>
            <person name="Xu J."/>
            <person name="Upham N.S."/>
            <person name="Stajich J.E."/>
            <person name="Cuomo C.A."/>
            <person name="Cushion M.T."/>
            <person name="Kovacs J.A."/>
        </authorList>
    </citation>
    <scope>NUCLEOTIDE SEQUENCE [LARGE SCALE GENOMIC DNA]</scope>
    <source>
        <strain evidence="1 2">RABM</strain>
    </source>
</reference>
<evidence type="ECO:0000313" key="1">
    <source>
        <dbReference type="EMBL" id="KAG4304957.1"/>
    </source>
</evidence>